<evidence type="ECO:0000256" key="3">
    <source>
        <dbReference type="SAM" id="MobiDB-lite"/>
    </source>
</evidence>
<dbReference type="GeneID" id="100377984"/>
<name>A0ABM0MLM8_SACKO</name>
<feature type="domain" description="PNPLA" evidence="4">
    <location>
        <begin position="1"/>
        <end position="108"/>
    </location>
</feature>
<dbReference type="Gene3D" id="3.40.1090.10">
    <property type="entry name" value="Cytosolic phospholipase A2 catalytic domain"/>
    <property type="match status" value="1"/>
</dbReference>
<dbReference type="PANTHER" id="PTHR12406">
    <property type="entry name" value="CALCIUM-INDEPENDENT PHOSPHOLIPASE A2 IPLA2 -RELATED"/>
    <property type="match status" value="1"/>
</dbReference>
<organism evidence="5 6">
    <name type="scientific">Saccoglossus kowalevskii</name>
    <name type="common">Acorn worm</name>
    <dbReference type="NCBI Taxonomy" id="10224"/>
    <lineage>
        <taxon>Eukaryota</taxon>
        <taxon>Metazoa</taxon>
        <taxon>Hemichordata</taxon>
        <taxon>Enteropneusta</taxon>
        <taxon>Harrimaniidae</taxon>
        <taxon>Saccoglossus</taxon>
    </lineage>
</organism>
<dbReference type="PANTHER" id="PTHR12406:SF7">
    <property type="entry name" value="PATATIN-LIKE PHOSPHOLIPASE DOMAIN-CONTAINING PROTEIN 4"/>
    <property type="match status" value="1"/>
</dbReference>
<evidence type="ECO:0000256" key="1">
    <source>
        <dbReference type="ARBA" id="ARBA00023098"/>
    </source>
</evidence>
<keyword evidence="1" id="KW-0443">Lipid metabolism</keyword>
<dbReference type="Proteomes" id="UP000694865">
    <property type="component" value="Unplaced"/>
</dbReference>
<evidence type="ECO:0000313" key="6">
    <source>
        <dbReference type="RefSeq" id="XP_006820919.1"/>
    </source>
</evidence>
<evidence type="ECO:0000256" key="2">
    <source>
        <dbReference type="PROSITE-ProRule" id="PRU01161"/>
    </source>
</evidence>
<proteinExistence type="predicted"/>
<sequence length="214" mass="24498">MAKDTRSKPLGALTPGFNLSIKLRNWIEEFLPADAHELATDKVFISVTCLHGKKNELVSKYETREDLIQALLCSCHIPYYVDRKYPEFRGQKYLDGGYSNNLPLFREGHTIQVSPFSGGQDICPKDKKGLDLYIRVIHQFFKINPSNILRTKHALFPPKTKLLELYYRCGFQDASKFLKLWNFYDEVPVENNENGKADEAVGGNNSPTNYETSL</sequence>
<evidence type="ECO:0000259" key="4">
    <source>
        <dbReference type="PROSITE" id="PS51635"/>
    </source>
</evidence>
<feature type="short sequence motif" description="DGA/G" evidence="2">
    <location>
        <begin position="95"/>
        <end position="97"/>
    </location>
</feature>
<dbReference type="RefSeq" id="XP_006820919.1">
    <property type="nucleotide sequence ID" value="XM_006820856.1"/>
</dbReference>
<dbReference type="InterPro" id="IPR016035">
    <property type="entry name" value="Acyl_Trfase/lysoPLipase"/>
</dbReference>
<reference evidence="6" key="1">
    <citation type="submission" date="2025-08" db="UniProtKB">
        <authorList>
            <consortium name="RefSeq"/>
        </authorList>
    </citation>
    <scope>IDENTIFICATION</scope>
    <source>
        <tissue evidence="6">Testes</tissue>
    </source>
</reference>
<gene>
    <name evidence="6" type="primary">LOC100377984</name>
</gene>
<keyword evidence="5" id="KW-1185">Reference proteome</keyword>
<dbReference type="InterPro" id="IPR033562">
    <property type="entry name" value="PLPL"/>
</dbReference>
<accession>A0ABM0MLM8</accession>
<evidence type="ECO:0000313" key="5">
    <source>
        <dbReference type="Proteomes" id="UP000694865"/>
    </source>
</evidence>
<dbReference type="PROSITE" id="PS51635">
    <property type="entry name" value="PNPLA"/>
    <property type="match status" value="1"/>
</dbReference>
<dbReference type="SUPFAM" id="SSF52151">
    <property type="entry name" value="FabD/lysophospholipase-like"/>
    <property type="match status" value="1"/>
</dbReference>
<protein>
    <submittedName>
        <fullName evidence="6">Patatin-like phospholipase domain-containing protein 4-like</fullName>
    </submittedName>
</protein>
<dbReference type="Pfam" id="PF01734">
    <property type="entry name" value="Patatin"/>
    <property type="match status" value="1"/>
</dbReference>
<feature type="region of interest" description="Disordered" evidence="3">
    <location>
        <begin position="194"/>
        <end position="214"/>
    </location>
</feature>
<feature type="compositionally biased region" description="Polar residues" evidence="3">
    <location>
        <begin position="203"/>
        <end position="214"/>
    </location>
</feature>
<dbReference type="InterPro" id="IPR002641">
    <property type="entry name" value="PNPLA_dom"/>
</dbReference>
<comment type="caution">
    <text evidence="2">Lacks conserved residue(s) required for the propagation of feature annotation.</text>
</comment>